<proteinExistence type="inferred from homology"/>
<dbReference type="InterPro" id="IPR010998">
    <property type="entry name" value="Integrase_recombinase_N"/>
</dbReference>
<dbReference type="Gene3D" id="3.30.160.390">
    <property type="entry name" value="Integrase, DNA-binding domain"/>
    <property type="match status" value="1"/>
</dbReference>
<evidence type="ECO:0000256" key="1">
    <source>
        <dbReference type="ARBA" id="ARBA00008857"/>
    </source>
</evidence>
<evidence type="ECO:0000313" key="7">
    <source>
        <dbReference type="Proteomes" id="UP000192342"/>
    </source>
</evidence>
<dbReference type="InterPro" id="IPR002104">
    <property type="entry name" value="Integrase_catalytic"/>
</dbReference>
<sequence length="419" mass="46554">MPRISKPLGAIQVKRLDRVGLNPVGGVAGLYLQVTPSGARSWILRATVGRKRRDIGLGSYPAVSLARAREKAADARDLIEQGLDPVIERQKARQALMQEQAKRMTFADAARAKHEAKKDEFRNSKHRADWISSLERHAFAHIGGMEVADITLADVLRVLQPIWLDRTETATRVRQRMESVFTWSIVSGYREAANPAVWKGALKELLPEPKKVKKTENHPALPWGRVPEFMAALAEREGSAARALEFGILTASRSGEIRKATWDQIDLNTKVWTIPAKNMKGGKEHRVPLSPAVVALLKALPASNSNFVFPSPKGNMMSDMGISSLVRRMNKPVPVWVDPKQNDKPIVPHGFRSSFKDWARASAVGFDDEVSELALAHINSDATRAAYARDELLPLRKRMMQQWAEYCAGQGEGVQRAVS</sequence>
<dbReference type="CDD" id="cd00801">
    <property type="entry name" value="INT_P4_C"/>
    <property type="match status" value="1"/>
</dbReference>
<dbReference type="RefSeq" id="WP_240499473.1">
    <property type="nucleotide sequence ID" value="NZ_AQQV01000003.1"/>
</dbReference>
<dbReference type="Pfam" id="PF22022">
    <property type="entry name" value="Phage_int_M"/>
    <property type="match status" value="1"/>
</dbReference>
<accession>A0A1Y1SCH5</accession>
<keyword evidence="4" id="KW-0233">DNA recombination</keyword>
<protein>
    <submittedName>
        <fullName evidence="6">Phage integrase</fullName>
    </submittedName>
</protein>
<dbReference type="InterPro" id="IPR053876">
    <property type="entry name" value="Phage_int_M"/>
</dbReference>
<evidence type="ECO:0000256" key="2">
    <source>
        <dbReference type="ARBA" id="ARBA00022908"/>
    </source>
</evidence>
<dbReference type="InterPro" id="IPR050808">
    <property type="entry name" value="Phage_Integrase"/>
</dbReference>
<gene>
    <name evidence="6" type="ORF">ATO7_12103</name>
</gene>
<dbReference type="InterPro" id="IPR013762">
    <property type="entry name" value="Integrase-like_cat_sf"/>
</dbReference>
<dbReference type="Gene3D" id="1.10.150.130">
    <property type="match status" value="1"/>
</dbReference>
<dbReference type="STRING" id="1317117.ATO7_12103"/>
<dbReference type="Pfam" id="PF13356">
    <property type="entry name" value="Arm-DNA-bind_3"/>
    <property type="match status" value="1"/>
</dbReference>
<comment type="similarity">
    <text evidence="1">Belongs to the 'phage' integrase family.</text>
</comment>
<dbReference type="PANTHER" id="PTHR30629">
    <property type="entry name" value="PROPHAGE INTEGRASE"/>
    <property type="match status" value="1"/>
</dbReference>
<evidence type="ECO:0000259" key="5">
    <source>
        <dbReference type="PROSITE" id="PS51898"/>
    </source>
</evidence>
<dbReference type="Pfam" id="PF00589">
    <property type="entry name" value="Phage_integrase"/>
    <property type="match status" value="1"/>
</dbReference>
<evidence type="ECO:0000313" key="6">
    <source>
        <dbReference type="EMBL" id="ORE86036.1"/>
    </source>
</evidence>
<comment type="caution">
    <text evidence="6">The sequence shown here is derived from an EMBL/GenBank/DDBJ whole genome shotgun (WGS) entry which is preliminary data.</text>
</comment>
<organism evidence="6 7">
    <name type="scientific">Oceanococcus atlanticus</name>
    <dbReference type="NCBI Taxonomy" id="1317117"/>
    <lineage>
        <taxon>Bacteria</taxon>
        <taxon>Pseudomonadati</taxon>
        <taxon>Pseudomonadota</taxon>
        <taxon>Gammaproteobacteria</taxon>
        <taxon>Chromatiales</taxon>
        <taxon>Oceanococcaceae</taxon>
        <taxon>Oceanococcus</taxon>
    </lineage>
</organism>
<reference evidence="6 7" key="1">
    <citation type="submission" date="2013-04" db="EMBL/GenBank/DDBJ databases">
        <title>Oceanococcus atlanticus 22II-S10r2 Genome Sequencing.</title>
        <authorList>
            <person name="Lai Q."/>
            <person name="Li G."/>
            <person name="Shao Z."/>
        </authorList>
    </citation>
    <scope>NUCLEOTIDE SEQUENCE [LARGE SCALE GENOMIC DNA]</scope>
    <source>
        <strain evidence="6 7">22II-S10r2</strain>
    </source>
</reference>
<dbReference type="GO" id="GO:0015074">
    <property type="term" value="P:DNA integration"/>
    <property type="evidence" value="ECO:0007669"/>
    <property type="project" value="UniProtKB-KW"/>
</dbReference>
<name>A0A1Y1SCH5_9GAMM</name>
<dbReference type="PANTHER" id="PTHR30629:SF2">
    <property type="entry name" value="PROPHAGE INTEGRASE INTS-RELATED"/>
    <property type="match status" value="1"/>
</dbReference>
<dbReference type="InterPro" id="IPR038488">
    <property type="entry name" value="Integrase_DNA-bd_sf"/>
</dbReference>
<feature type="domain" description="Tyr recombinase" evidence="5">
    <location>
        <begin position="216"/>
        <end position="400"/>
    </location>
</feature>
<dbReference type="Gene3D" id="1.10.443.10">
    <property type="entry name" value="Intergrase catalytic core"/>
    <property type="match status" value="1"/>
</dbReference>
<dbReference type="EMBL" id="AQQV01000003">
    <property type="protein sequence ID" value="ORE86036.1"/>
    <property type="molecule type" value="Genomic_DNA"/>
</dbReference>
<evidence type="ECO:0000256" key="4">
    <source>
        <dbReference type="ARBA" id="ARBA00023172"/>
    </source>
</evidence>
<dbReference type="AlphaFoldDB" id="A0A1Y1SCH5"/>
<dbReference type="InterPro" id="IPR011010">
    <property type="entry name" value="DNA_brk_join_enz"/>
</dbReference>
<dbReference type="GO" id="GO:0003677">
    <property type="term" value="F:DNA binding"/>
    <property type="evidence" value="ECO:0007669"/>
    <property type="project" value="UniProtKB-KW"/>
</dbReference>
<dbReference type="PROSITE" id="PS51898">
    <property type="entry name" value="TYR_RECOMBINASE"/>
    <property type="match status" value="1"/>
</dbReference>
<dbReference type="SUPFAM" id="SSF56349">
    <property type="entry name" value="DNA breaking-rejoining enzymes"/>
    <property type="match status" value="1"/>
</dbReference>
<keyword evidence="2" id="KW-0229">DNA integration</keyword>
<evidence type="ECO:0000256" key="3">
    <source>
        <dbReference type="ARBA" id="ARBA00023125"/>
    </source>
</evidence>
<keyword evidence="3" id="KW-0238">DNA-binding</keyword>
<dbReference type="InterPro" id="IPR025166">
    <property type="entry name" value="Integrase_DNA_bind_dom"/>
</dbReference>
<keyword evidence="7" id="KW-1185">Reference proteome</keyword>
<dbReference type="Proteomes" id="UP000192342">
    <property type="component" value="Unassembled WGS sequence"/>
</dbReference>
<dbReference type="GO" id="GO:0006310">
    <property type="term" value="P:DNA recombination"/>
    <property type="evidence" value="ECO:0007669"/>
    <property type="project" value="UniProtKB-KW"/>
</dbReference>